<dbReference type="Gene3D" id="2.10.300.10">
    <property type="entry name" value="Porin MspA ribbon domain"/>
    <property type="match status" value="1"/>
</dbReference>
<feature type="signal peptide" evidence="2">
    <location>
        <begin position="1"/>
        <end position="32"/>
    </location>
</feature>
<dbReference type="Gene3D" id="2.60.40.1650">
    <property type="entry name" value="Porin MspA (Ig-like beta-sandwich domain)"/>
    <property type="match status" value="1"/>
</dbReference>
<reference evidence="3 4" key="1">
    <citation type="submission" date="2018-11" db="EMBL/GenBank/DDBJ databases">
        <title>Gordonia insulae sp. nov., isolated from an island soil.</title>
        <authorList>
            <person name="Kim Y.S."/>
            <person name="Kim S.B."/>
        </authorList>
    </citation>
    <scope>NUCLEOTIDE SEQUENCE [LARGE SCALE GENOMIC DNA]</scope>
    <source>
        <strain evidence="3 4">MMS17-SY073</strain>
    </source>
</reference>
<proteinExistence type="predicted"/>
<dbReference type="KEGG" id="gom:D7316_01809"/>
<organism evidence="3 4">
    <name type="scientific">Gordonia insulae</name>
    <dbReference type="NCBI Taxonomy" id="2420509"/>
    <lineage>
        <taxon>Bacteria</taxon>
        <taxon>Bacillati</taxon>
        <taxon>Actinomycetota</taxon>
        <taxon>Actinomycetes</taxon>
        <taxon>Mycobacteriales</taxon>
        <taxon>Gordoniaceae</taxon>
        <taxon>Gordonia</taxon>
    </lineage>
</organism>
<keyword evidence="1 2" id="KW-0732">Signal</keyword>
<dbReference type="EMBL" id="CP033972">
    <property type="protein sequence ID" value="AZG45214.1"/>
    <property type="molecule type" value="Genomic_DNA"/>
</dbReference>
<gene>
    <name evidence="3" type="ORF">D7316_01809</name>
</gene>
<dbReference type="OrthoDB" id="4540215at2"/>
<dbReference type="RefSeq" id="WP_124707963.1">
    <property type="nucleotide sequence ID" value="NZ_CP033972.1"/>
</dbReference>
<evidence type="ECO:0008006" key="5">
    <source>
        <dbReference type="Google" id="ProtNLM"/>
    </source>
</evidence>
<evidence type="ECO:0000256" key="2">
    <source>
        <dbReference type="SAM" id="SignalP"/>
    </source>
</evidence>
<sequence>MKKINTRVAAGFGLAGAAVMGLTSLGAGGAVAGPLPGGYVTKTLVDGTPVTVRLFDEYVNVQKAVTNVATSREVWMSGKVKVTVGGKAEGGSIAGGYLVGCQVNFGAGADGGAGVTVAPSDSGGATATPSGNAGAGFTLGPGQASYVPIIDTTSGDSTAYKDYTVNDYSFKGSNGGVAYSQEKFGLDGCAGYASAKAKIKVTVSTDSVKGVITLYGKPFSLG</sequence>
<dbReference type="InterPro" id="IPR015286">
    <property type="entry name" value="Porin_fam_mycobact-type"/>
</dbReference>
<evidence type="ECO:0000313" key="3">
    <source>
        <dbReference type="EMBL" id="AZG45214.1"/>
    </source>
</evidence>
<protein>
    <recommendedName>
        <fullName evidence="5">MspA</fullName>
    </recommendedName>
</protein>
<evidence type="ECO:0000256" key="1">
    <source>
        <dbReference type="ARBA" id="ARBA00022729"/>
    </source>
</evidence>
<accession>A0A3G8JJK7</accession>
<dbReference type="AlphaFoldDB" id="A0A3G8JJK7"/>
<keyword evidence="4" id="KW-1185">Reference proteome</keyword>
<evidence type="ECO:0000313" key="4">
    <source>
        <dbReference type="Proteomes" id="UP000271469"/>
    </source>
</evidence>
<dbReference type="InterPro" id="IPR036435">
    <property type="entry name" value="Leukocidin/porin_MspA_sf"/>
</dbReference>
<dbReference type="Pfam" id="PF09203">
    <property type="entry name" value="MspA"/>
    <property type="match status" value="1"/>
</dbReference>
<dbReference type="Proteomes" id="UP000271469">
    <property type="component" value="Chromosome"/>
</dbReference>
<name>A0A3G8JJK7_9ACTN</name>
<dbReference type="SUPFAM" id="SSF56959">
    <property type="entry name" value="Leukocidin-like"/>
    <property type="match status" value="1"/>
</dbReference>
<feature type="chain" id="PRO_5018112189" description="MspA" evidence="2">
    <location>
        <begin position="33"/>
        <end position="222"/>
    </location>
</feature>